<keyword evidence="2" id="KW-1185">Reference proteome</keyword>
<comment type="caution">
    <text evidence="1">The sequence shown here is derived from an EMBL/GenBank/DDBJ whole genome shotgun (WGS) entry which is preliminary data.</text>
</comment>
<name>A0ABR4K304_9EURO</name>
<accession>A0ABR4K304</accession>
<reference evidence="1 2" key="1">
    <citation type="submission" date="2024-07" db="EMBL/GenBank/DDBJ databases">
        <title>Section-level genome sequencing and comparative genomics of Aspergillus sections Usti and Cavernicolus.</title>
        <authorList>
            <consortium name="Lawrence Berkeley National Laboratory"/>
            <person name="Nybo J.L."/>
            <person name="Vesth T.C."/>
            <person name="Theobald S."/>
            <person name="Frisvad J.C."/>
            <person name="Larsen T.O."/>
            <person name="Kjaerboelling I."/>
            <person name="Rothschild-Mancinelli K."/>
            <person name="Lyhne E.K."/>
            <person name="Kogle M.E."/>
            <person name="Barry K."/>
            <person name="Clum A."/>
            <person name="Na H."/>
            <person name="Ledsgaard L."/>
            <person name="Lin J."/>
            <person name="Lipzen A."/>
            <person name="Kuo A."/>
            <person name="Riley R."/>
            <person name="Mondo S."/>
            <person name="Labutti K."/>
            <person name="Haridas S."/>
            <person name="Pangalinan J."/>
            <person name="Salamov A.A."/>
            <person name="Simmons B.A."/>
            <person name="Magnuson J.K."/>
            <person name="Chen J."/>
            <person name="Drula E."/>
            <person name="Henrissat B."/>
            <person name="Wiebenga A."/>
            <person name="Lubbers R.J."/>
            <person name="Gomes A.C."/>
            <person name="Makela M.R."/>
            <person name="Stajich J."/>
            <person name="Grigoriev I.V."/>
            <person name="Mortensen U.H."/>
            <person name="De Vries R.P."/>
            <person name="Baker S.E."/>
            <person name="Andersen M.R."/>
        </authorList>
    </citation>
    <scope>NUCLEOTIDE SEQUENCE [LARGE SCALE GENOMIC DNA]</scope>
    <source>
        <strain evidence="1 2">CBS 123904</strain>
    </source>
</reference>
<sequence length="279" mass="31944">MPAELGRKTLASKAATLLYLKAYSNIPVPEVFNYYNTSNNNIRIPPASSPKSTQDTCNKAKILFNKIKYLSHSHLLYKQFSLDIPRGPFYSKSIFYNSVISAFLTHAKTLIPKQNKYNTNSRYIQAVDLWNNFITIGCKTKSLTNRLDYIIMASALREIIESLGLTTDNSNLFPLYYPNLSGFTSSIPKFILLAPPGLPQFHNKISQDLYKSFINSFITIIPDSFNKTLAYKYQKLLSNSQDFIHGPLKDLGQYFLAQQYSPHFSYIYHRIKQDNMPVS</sequence>
<protein>
    <submittedName>
        <fullName evidence="1">Uncharacterized protein</fullName>
    </submittedName>
</protein>
<dbReference type="EMBL" id="JBFXLU010000061">
    <property type="protein sequence ID" value="KAL2846714.1"/>
    <property type="molecule type" value="Genomic_DNA"/>
</dbReference>
<dbReference type="Proteomes" id="UP001610446">
    <property type="component" value="Unassembled WGS sequence"/>
</dbReference>
<proteinExistence type="predicted"/>
<evidence type="ECO:0000313" key="2">
    <source>
        <dbReference type="Proteomes" id="UP001610446"/>
    </source>
</evidence>
<gene>
    <name evidence="1" type="ORF">BJY01DRAFT_234513</name>
</gene>
<evidence type="ECO:0000313" key="1">
    <source>
        <dbReference type="EMBL" id="KAL2846714.1"/>
    </source>
</evidence>
<organism evidence="1 2">
    <name type="scientific">Aspergillus pseudoustus</name>
    <dbReference type="NCBI Taxonomy" id="1810923"/>
    <lineage>
        <taxon>Eukaryota</taxon>
        <taxon>Fungi</taxon>
        <taxon>Dikarya</taxon>
        <taxon>Ascomycota</taxon>
        <taxon>Pezizomycotina</taxon>
        <taxon>Eurotiomycetes</taxon>
        <taxon>Eurotiomycetidae</taxon>
        <taxon>Eurotiales</taxon>
        <taxon>Aspergillaceae</taxon>
        <taxon>Aspergillus</taxon>
        <taxon>Aspergillus subgen. Nidulantes</taxon>
    </lineage>
</organism>